<comment type="similarity">
    <text evidence="5">Belongs to the FMN-dependent alpha-hydroxy acid dehydrogenase family.</text>
</comment>
<feature type="binding site" evidence="7">
    <location>
        <position position="274"/>
    </location>
    <ligand>
        <name>FMN</name>
        <dbReference type="ChEBI" id="CHEBI:58210"/>
    </ligand>
</feature>
<dbReference type="AlphaFoldDB" id="A0A2T5VFN3"/>
<dbReference type="InterPro" id="IPR037396">
    <property type="entry name" value="FMN_HAD"/>
</dbReference>
<keyword evidence="10" id="KW-1185">Reference proteome</keyword>
<dbReference type="InterPro" id="IPR013785">
    <property type="entry name" value="Aldolase_TIM"/>
</dbReference>
<dbReference type="PROSITE" id="PS51349">
    <property type="entry name" value="FMN_HYDROXY_ACID_DH_2"/>
    <property type="match status" value="1"/>
</dbReference>
<keyword evidence="3 7" id="KW-0288">FMN</keyword>
<dbReference type="InterPro" id="IPR012133">
    <property type="entry name" value="Alpha-hydoxy_acid_DH_FMN"/>
</dbReference>
<feature type="domain" description="FMN hydroxy acid dehydrogenase" evidence="8">
    <location>
        <begin position="1"/>
        <end position="381"/>
    </location>
</feature>
<dbReference type="RefSeq" id="WP_107988113.1">
    <property type="nucleotide sequence ID" value="NZ_QAYG01000001.1"/>
</dbReference>
<evidence type="ECO:0000256" key="6">
    <source>
        <dbReference type="PIRSR" id="PIRSR000138-1"/>
    </source>
</evidence>
<feature type="binding site" evidence="7">
    <location>
        <position position="131"/>
    </location>
    <ligand>
        <name>glyoxylate</name>
        <dbReference type="ChEBI" id="CHEBI:36655"/>
    </ligand>
</feature>
<evidence type="ECO:0000313" key="10">
    <source>
        <dbReference type="Proteomes" id="UP000244081"/>
    </source>
</evidence>
<feature type="binding site" evidence="7">
    <location>
        <position position="166"/>
    </location>
    <ligand>
        <name>glyoxylate</name>
        <dbReference type="ChEBI" id="CHEBI:36655"/>
    </ligand>
</feature>
<dbReference type="Gene3D" id="3.20.20.70">
    <property type="entry name" value="Aldolase class I"/>
    <property type="match status" value="1"/>
</dbReference>
<dbReference type="OrthoDB" id="9770452at2"/>
<comment type="cofactor">
    <cofactor evidence="1">
        <name>FMN</name>
        <dbReference type="ChEBI" id="CHEBI:58210"/>
    </cofactor>
</comment>
<feature type="binding site" evidence="7">
    <location>
        <begin position="330"/>
        <end position="331"/>
    </location>
    <ligand>
        <name>FMN</name>
        <dbReference type="ChEBI" id="CHEBI:58210"/>
    </ligand>
</feature>
<keyword evidence="4" id="KW-0560">Oxidoreductase</keyword>
<feature type="binding site" evidence="7">
    <location>
        <position position="129"/>
    </location>
    <ligand>
        <name>FMN</name>
        <dbReference type="ChEBI" id="CHEBI:58210"/>
    </ligand>
</feature>
<dbReference type="FunFam" id="3.20.20.70:FF:000029">
    <property type="entry name" value="L-lactate dehydrogenase"/>
    <property type="match status" value="1"/>
</dbReference>
<evidence type="ECO:0000256" key="7">
    <source>
        <dbReference type="PIRSR" id="PIRSR000138-2"/>
    </source>
</evidence>
<evidence type="ECO:0000259" key="8">
    <source>
        <dbReference type="PROSITE" id="PS51349"/>
    </source>
</evidence>
<evidence type="ECO:0000256" key="3">
    <source>
        <dbReference type="ARBA" id="ARBA00022643"/>
    </source>
</evidence>
<dbReference type="InterPro" id="IPR008259">
    <property type="entry name" value="FMN_hydac_DH_AS"/>
</dbReference>
<feature type="binding site" evidence="7">
    <location>
        <position position="279"/>
    </location>
    <ligand>
        <name>glyoxylate</name>
        <dbReference type="ChEBI" id="CHEBI:36655"/>
    </ligand>
</feature>
<evidence type="ECO:0000256" key="4">
    <source>
        <dbReference type="ARBA" id="ARBA00023002"/>
    </source>
</evidence>
<evidence type="ECO:0000256" key="2">
    <source>
        <dbReference type="ARBA" id="ARBA00022630"/>
    </source>
</evidence>
<reference evidence="9 10" key="1">
    <citation type="submission" date="2018-04" db="EMBL/GenBank/DDBJ databases">
        <title>Genomic Encyclopedia of Archaeal and Bacterial Type Strains, Phase II (KMG-II): from individual species to whole genera.</title>
        <authorList>
            <person name="Goeker M."/>
        </authorList>
    </citation>
    <scope>NUCLEOTIDE SEQUENCE [LARGE SCALE GENOMIC DNA]</scope>
    <source>
        <strain evidence="9 10">DSM 23382</strain>
    </source>
</reference>
<evidence type="ECO:0000256" key="5">
    <source>
        <dbReference type="ARBA" id="ARBA00024042"/>
    </source>
</evidence>
<dbReference type="PANTHER" id="PTHR10578">
    <property type="entry name" value="S -2-HYDROXY-ACID OXIDASE-RELATED"/>
    <property type="match status" value="1"/>
</dbReference>
<dbReference type="InterPro" id="IPR000262">
    <property type="entry name" value="FMN-dep_DH"/>
</dbReference>
<dbReference type="GO" id="GO:0016614">
    <property type="term" value="F:oxidoreductase activity, acting on CH-OH group of donors"/>
    <property type="evidence" value="ECO:0007669"/>
    <property type="project" value="UniProtKB-ARBA"/>
</dbReference>
<keyword evidence="2 7" id="KW-0285">Flavoprotein</keyword>
<gene>
    <name evidence="9" type="ORF">C8N35_101608</name>
</gene>
<evidence type="ECO:0000256" key="1">
    <source>
        <dbReference type="ARBA" id="ARBA00001917"/>
    </source>
</evidence>
<feature type="binding site" evidence="7">
    <location>
        <position position="157"/>
    </location>
    <ligand>
        <name>FMN</name>
        <dbReference type="ChEBI" id="CHEBI:58210"/>
    </ligand>
</feature>
<dbReference type="PIRSF" id="PIRSF000138">
    <property type="entry name" value="Al-hdrx_acd_dh"/>
    <property type="match status" value="1"/>
</dbReference>
<evidence type="ECO:0000313" key="9">
    <source>
        <dbReference type="EMBL" id="PTW62562.1"/>
    </source>
</evidence>
<protein>
    <submittedName>
        <fullName evidence="9">(S)-mandelate dehydrogenase</fullName>
    </submittedName>
</protein>
<feature type="binding site" evidence="7">
    <location>
        <begin position="79"/>
        <end position="81"/>
    </location>
    <ligand>
        <name>FMN</name>
        <dbReference type="ChEBI" id="CHEBI:58210"/>
    </ligand>
</feature>
<name>A0A2T5VFN3_9HYPH</name>
<dbReference type="SUPFAM" id="SSF51395">
    <property type="entry name" value="FMN-linked oxidoreductases"/>
    <property type="match status" value="1"/>
</dbReference>
<dbReference type="Proteomes" id="UP000244081">
    <property type="component" value="Unassembled WGS sequence"/>
</dbReference>
<comment type="caution">
    <text evidence="9">The sequence shown here is derived from an EMBL/GenBank/DDBJ whole genome shotgun (WGS) entry which is preliminary data.</text>
</comment>
<feature type="binding site" evidence="7">
    <location>
        <position position="276"/>
    </location>
    <ligand>
        <name>glyoxylate</name>
        <dbReference type="ChEBI" id="CHEBI:36655"/>
    </ligand>
</feature>
<feature type="binding site" evidence="7">
    <location>
        <begin position="307"/>
        <end position="311"/>
    </location>
    <ligand>
        <name>FMN</name>
        <dbReference type="ChEBI" id="CHEBI:58210"/>
    </ligand>
</feature>
<sequence>MRQQPQSIADFREQARRRLPRFVFDFIDGGSGSENTLAENRSALDRHRLVGRAPVDVQACSQSVTLFGRDYSMPVIIGPTGLAGAAWPRGDVDLARAASKAGIPFVMSTAATATMEEVAAAEAGAKWFQLYIFKDRAVSARLIAKAKALGFKALEVTVDNAIPGRRLRDARNGFSLPFRWTPAKLASLAAHPAWSMRMARAGAPRLEVMAAELGLDEADTIAELMQSQLDPSVGWEDIKWVRDAWDGPLIVKGMLDPGQVAKAVETGVDGLVISNHGGRQLDGAVATIDILAEFRAQAGSRLTLLVDSGFRTGSDIARALALGADAVQVGRATLFALAGGGEAGVRRALDILKSELEIAQMLMGARAIQDFGPAMLRSPRPLRAPGTVPEAAAIIPAAPAAGPLSLVAEKRQGVLP</sequence>
<feature type="binding site" evidence="7">
    <location>
        <position position="252"/>
    </location>
    <ligand>
        <name>FMN</name>
        <dbReference type="ChEBI" id="CHEBI:58210"/>
    </ligand>
</feature>
<dbReference type="GO" id="GO:0010181">
    <property type="term" value="F:FMN binding"/>
    <property type="evidence" value="ECO:0007669"/>
    <property type="project" value="InterPro"/>
</dbReference>
<accession>A0A2T5VFN3</accession>
<dbReference type="PANTHER" id="PTHR10578:SF107">
    <property type="entry name" value="2-HYDROXYACID OXIDASE 1"/>
    <property type="match status" value="1"/>
</dbReference>
<feature type="active site" description="Proton acceptor" evidence="6">
    <location>
        <position position="276"/>
    </location>
</feature>
<dbReference type="Pfam" id="PF01070">
    <property type="entry name" value="FMN_dh"/>
    <property type="match status" value="1"/>
</dbReference>
<organism evidence="9 10">
    <name type="scientific">Breoghania corrubedonensis</name>
    <dbReference type="NCBI Taxonomy" id="665038"/>
    <lineage>
        <taxon>Bacteria</taxon>
        <taxon>Pseudomonadati</taxon>
        <taxon>Pseudomonadota</taxon>
        <taxon>Alphaproteobacteria</taxon>
        <taxon>Hyphomicrobiales</taxon>
        <taxon>Stappiaceae</taxon>
        <taxon>Breoghania</taxon>
    </lineage>
</organism>
<dbReference type="EMBL" id="QAYG01000001">
    <property type="protein sequence ID" value="PTW62562.1"/>
    <property type="molecule type" value="Genomic_DNA"/>
</dbReference>
<proteinExistence type="inferred from homology"/>
<feature type="binding site" evidence="7">
    <location>
        <position position="108"/>
    </location>
    <ligand>
        <name>FMN</name>
        <dbReference type="ChEBI" id="CHEBI:58210"/>
    </ligand>
</feature>
<dbReference type="CDD" id="cd02809">
    <property type="entry name" value="alpha_hydroxyacid_oxid_FMN"/>
    <property type="match status" value="1"/>
</dbReference>
<dbReference type="PROSITE" id="PS00557">
    <property type="entry name" value="FMN_HYDROXY_ACID_DH_1"/>
    <property type="match status" value="1"/>
</dbReference>